<keyword evidence="1" id="KW-0812">Transmembrane</keyword>
<keyword evidence="4" id="KW-1185">Reference proteome</keyword>
<dbReference type="EMBL" id="CP039396">
    <property type="protein sequence ID" value="QCD43571.1"/>
    <property type="molecule type" value="Genomic_DNA"/>
</dbReference>
<dbReference type="InterPro" id="IPR003672">
    <property type="entry name" value="CobN/Mg_chltase"/>
</dbReference>
<protein>
    <submittedName>
        <fullName evidence="3">Cobaltochelatase subunit CobN</fullName>
    </submittedName>
</protein>
<dbReference type="PANTHER" id="PTHR44119">
    <property type="entry name" value="MAGNESIUM-CHELATASE SUBUNIT CHLH, CHLOROPLASTIC"/>
    <property type="match status" value="1"/>
</dbReference>
<evidence type="ECO:0000313" key="3">
    <source>
        <dbReference type="EMBL" id="QCD43571.1"/>
    </source>
</evidence>
<feature type="transmembrane region" description="Helical" evidence="1">
    <location>
        <begin position="1428"/>
        <end position="1448"/>
    </location>
</feature>
<organism evidence="3 4">
    <name type="scientific">Duncaniella dubosii</name>
    <dbReference type="NCBI Taxonomy" id="2518971"/>
    <lineage>
        <taxon>Bacteria</taxon>
        <taxon>Pseudomonadati</taxon>
        <taxon>Bacteroidota</taxon>
        <taxon>Bacteroidia</taxon>
        <taxon>Bacteroidales</taxon>
        <taxon>Muribaculaceae</taxon>
        <taxon>Duncaniella</taxon>
    </lineage>
</organism>
<dbReference type="RefSeq" id="WP_136416936.1">
    <property type="nucleotide sequence ID" value="NZ_CP039396.1"/>
</dbReference>
<reference evidence="4" key="1">
    <citation type="submission" date="2019-02" db="EMBL/GenBank/DDBJ databases">
        <title>Isolation and identification of novel species under the genus Muribaculum.</title>
        <authorList>
            <person name="Miyake S."/>
            <person name="Ding Y."/>
            <person name="Low A."/>
            <person name="Soh M."/>
            <person name="Seedorf H."/>
        </authorList>
    </citation>
    <scope>NUCLEOTIDE SEQUENCE [LARGE SCALE GENOMIC DNA]</scope>
    <source>
        <strain evidence="4">H5</strain>
    </source>
</reference>
<keyword evidence="1" id="KW-1133">Transmembrane helix</keyword>
<keyword evidence="1" id="KW-0472">Membrane</keyword>
<evidence type="ECO:0000256" key="1">
    <source>
        <dbReference type="SAM" id="Phobius"/>
    </source>
</evidence>
<name>A0A4P7W640_9BACT</name>
<feature type="domain" description="CobN/magnesium chelatase" evidence="2">
    <location>
        <begin position="128"/>
        <end position="1346"/>
    </location>
</feature>
<evidence type="ECO:0000313" key="4">
    <source>
        <dbReference type="Proteomes" id="UP000297149"/>
    </source>
</evidence>
<proteinExistence type="predicted"/>
<accession>A0A4P7W640</accession>
<evidence type="ECO:0000259" key="2">
    <source>
        <dbReference type="Pfam" id="PF02514"/>
    </source>
</evidence>
<sequence length="1457" mass="160560">MKNKRKVIIITSVCVLIVATGLLLWNIFASPTRIAFVNYQAISLGQISKANDNSFVTIKELPVEELDHTSDYDMVFVNGMGLRITDEQRQSLAAAADKGTPVLTTAATNPQNLIVSVDSVDQAFLKQYLNGGKNNYRNLLRYVRKYIDGKSLFTAEPGDPQTSVSSLLYYPSENDDLNFSSVSEYESFLKSKGRFNENAPAIILTGQMGVPDSLIAALEHAGNTVYPVNTIQLFIKNGHADSISPAAIINMAHGRMGDMVVNYLTANNIPLFSPLNVNRSYDEWMADKMGMNGGFLSQSVVTPEIDGAVRPFSLFAHYEGKDGLPYVAAIPGRLEEFVETVGNYISLQKSDNRDKKIAIFYFKGPGQNALVAEGMEVGPSLFNLLTRLKKEGYRVENLPSTAAELEQRINDYGKVFNQYALGAKDSFVKTHSQEVISKEDYDRWCNDAFSKEMRAEIDAVDGDFPGHGLKTDDGRLALARLQFGNVVLIPQTAAGLGDDEFKIVHGTEVAPPHNYVASYLWARYGFDADALIHFGAHGSLEFTPRKQVALGSHDWPDRLVGTMPHFYVYSTSNVGEAMMAKRRSYAAIINYLTPPFMESEVRGIYKNLSDAINDYNRLSGAEHPDENALRRASLLVKRYTVELGIHRELRMDSTLSQPYSSDDIVRIENFAEELANEKITGALYVMGIPYSDEHIRSTVYAMTVDPVAYSLYGLDKERGRTAIDYEKNRSQFARTYQAKARTLVSSLLASGRQEITDQYLCQIAGITQAELDSARTITATVNGSKDMLSRMMVMGAMMTPPAEQNLKLSDRQSTSGMKRMMARSGMSPEKAIEMAKKMGADEEAIKKMEAAMKRKQQTGQIENGGKGKALPGYASANSSGTHVKAHGMKRPEYSKKELDFANAVSEVERAVKNVGNYRSALTGSPEAELSSVVNALAGGYIAPTSGGDPVLNPDILPTGRNMFAVNAEVTPSAVAWEKGKSLTDNTISMYRKMHGDSIPRKVSYTLWSSEFIETEGATIAQVLYMLGVEPVRDPFGRVTDLRLIPSAELGRPRIDVVVQTSGQLRDLAASRLFLISRAVKMAAEAADKEYPNYVAEGVVESERHLVEKGVTPKEARELSTARVFGGVNGNYGSGIQGMVEAGDRWENESEIAETYINNMGAVYGSEEDWEKMHDYAFEAALTRTDVVVQPRQSNTWGALSLDHVYEFMGGMNLAVKNVTGKDPEAYLSDYRNRNNARMQEVKEAIGIESRTTILNPTYIKEKMKGGAGDASGFADIIRNTYGWNVMKPAAIDDELWDDIYDTYVADKHGLGIKDYFTSTNPAAIEEMTAVMLETVRKGMWEASPEQVEALANLHTEIVNEYAPSCSGFVCDNAKLRDFIASKVSKETAGKYNQAIGTIRAEAVAGSDNDGMVMQKEELNNTEKTTSRINGVIVGIAVAVVLVIVGVLLRRRKKQQAE</sequence>
<dbReference type="Pfam" id="PF02514">
    <property type="entry name" value="CobN-Mg_chel"/>
    <property type="match status" value="1"/>
</dbReference>
<dbReference type="KEGG" id="ddb:E7747_15720"/>
<feature type="transmembrane region" description="Helical" evidence="1">
    <location>
        <begin position="7"/>
        <end position="28"/>
    </location>
</feature>
<dbReference type="PANTHER" id="PTHR44119:SF1">
    <property type="entry name" value="MAGNESIUM-CHELATASE SUBUNIT CHLH, CHLOROPLASTIC"/>
    <property type="match status" value="1"/>
</dbReference>
<gene>
    <name evidence="3" type="ORF">E7747_15720</name>
</gene>
<dbReference type="Proteomes" id="UP000297149">
    <property type="component" value="Chromosome"/>
</dbReference>